<evidence type="ECO:0000313" key="2">
    <source>
        <dbReference type="Proteomes" id="UP000249819"/>
    </source>
</evidence>
<keyword evidence="2" id="KW-1185">Reference proteome</keyword>
<dbReference type="Pfam" id="PF20329">
    <property type="entry name" value="DUF6624"/>
    <property type="match status" value="1"/>
</dbReference>
<evidence type="ECO:0000313" key="1">
    <source>
        <dbReference type="EMBL" id="RAJ77358.1"/>
    </source>
</evidence>
<dbReference type="AlphaFoldDB" id="A0A327VTS6"/>
<gene>
    <name evidence="1" type="ORF">CLV59_107125</name>
</gene>
<dbReference type="InterPro" id="IPR046732">
    <property type="entry name" value="DUF6624"/>
</dbReference>
<proteinExistence type="predicted"/>
<protein>
    <submittedName>
        <fullName evidence="1">Uncharacterized protein</fullName>
    </submittedName>
</protein>
<sequence>MHLYRHVIRSGRYNIITNFGVLPALPADSRLPKNFKQYIILFLFSFLAMASNAQQLSSRDRKMLTAELEKAFDLDQQVRKEFNKCITDHGGANPCTELRQQLERQDSINQQVVFPILDKYGWIPVRLISKKANSAFFYVIQHAQVEPQIKYAHLVDTAFKRKEISPVEYAYFVDRLRSKQGKAQLYGTQTVTDNLGNTYPYPIENWTVADSLRKLIGAEPLDEYLPSSGLRYHQLPKLDFSKYCLLIGHIWSQKNQPVDSVKVAIGTEQIGLTDANGFFMIAIEKNKVVGAKLTLEKTGFKNAYYPIKGEMDFYDIYAMLR</sequence>
<organism evidence="1 2">
    <name type="scientific">Chitinophaga dinghuensis</name>
    <dbReference type="NCBI Taxonomy" id="1539050"/>
    <lineage>
        <taxon>Bacteria</taxon>
        <taxon>Pseudomonadati</taxon>
        <taxon>Bacteroidota</taxon>
        <taxon>Chitinophagia</taxon>
        <taxon>Chitinophagales</taxon>
        <taxon>Chitinophagaceae</taxon>
        <taxon>Chitinophaga</taxon>
    </lineage>
</organism>
<dbReference type="Proteomes" id="UP000249819">
    <property type="component" value="Unassembled WGS sequence"/>
</dbReference>
<name>A0A327VTS6_9BACT</name>
<dbReference type="EMBL" id="QLMA01000007">
    <property type="protein sequence ID" value="RAJ77358.1"/>
    <property type="molecule type" value="Genomic_DNA"/>
</dbReference>
<reference evidence="1 2" key="1">
    <citation type="submission" date="2018-06" db="EMBL/GenBank/DDBJ databases">
        <title>Genomic Encyclopedia of Archaeal and Bacterial Type Strains, Phase II (KMG-II): from individual species to whole genera.</title>
        <authorList>
            <person name="Goeker M."/>
        </authorList>
    </citation>
    <scope>NUCLEOTIDE SEQUENCE [LARGE SCALE GENOMIC DNA]</scope>
    <source>
        <strain evidence="1 2">DSM 29821</strain>
    </source>
</reference>
<dbReference type="OrthoDB" id="1164858at2"/>
<comment type="caution">
    <text evidence="1">The sequence shown here is derived from an EMBL/GenBank/DDBJ whole genome shotgun (WGS) entry which is preliminary data.</text>
</comment>
<dbReference type="RefSeq" id="WP_111593958.1">
    <property type="nucleotide sequence ID" value="NZ_QLMA01000007.1"/>
</dbReference>
<accession>A0A327VTS6</accession>